<feature type="region of interest" description="Disordered" evidence="1">
    <location>
        <begin position="77"/>
        <end position="101"/>
    </location>
</feature>
<evidence type="ECO:0000313" key="2">
    <source>
        <dbReference type="EMBL" id="KAK3875154.1"/>
    </source>
</evidence>
<organism evidence="2 3">
    <name type="scientific">Petrolisthes cinctipes</name>
    <name type="common">Flat porcelain crab</name>
    <dbReference type="NCBI Taxonomy" id="88211"/>
    <lineage>
        <taxon>Eukaryota</taxon>
        <taxon>Metazoa</taxon>
        <taxon>Ecdysozoa</taxon>
        <taxon>Arthropoda</taxon>
        <taxon>Crustacea</taxon>
        <taxon>Multicrustacea</taxon>
        <taxon>Malacostraca</taxon>
        <taxon>Eumalacostraca</taxon>
        <taxon>Eucarida</taxon>
        <taxon>Decapoda</taxon>
        <taxon>Pleocyemata</taxon>
        <taxon>Anomura</taxon>
        <taxon>Galatheoidea</taxon>
        <taxon>Porcellanidae</taxon>
        <taxon>Petrolisthes</taxon>
    </lineage>
</organism>
<protein>
    <submittedName>
        <fullName evidence="2">Uncharacterized protein</fullName>
    </submittedName>
</protein>
<sequence length="101" mass="11063">MLRGGRQGSGGGAGEGMRTIYREDRERVREGKEVPPERLTILSDTGSVLSGVIGPYPVGGNLILHCRAEGGECNQLGGEGRNREGGGAMEEEWRRRRRRKK</sequence>
<accession>A0AAE1KJN2</accession>
<dbReference type="AlphaFoldDB" id="A0AAE1KJN2"/>
<reference evidence="2" key="1">
    <citation type="submission" date="2023-10" db="EMBL/GenBank/DDBJ databases">
        <title>Genome assemblies of two species of porcelain crab, Petrolisthes cinctipes and Petrolisthes manimaculis (Anomura: Porcellanidae).</title>
        <authorList>
            <person name="Angst P."/>
        </authorList>
    </citation>
    <scope>NUCLEOTIDE SEQUENCE</scope>
    <source>
        <strain evidence="2">PB745_01</strain>
        <tissue evidence="2">Gill</tissue>
    </source>
</reference>
<feature type="region of interest" description="Disordered" evidence="1">
    <location>
        <begin position="1"/>
        <end position="34"/>
    </location>
</feature>
<dbReference type="Proteomes" id="UP001286313">
    <property type="component" value="Unassembled WGS sequence"/>
</dbReference>
<dbReference type="EMBL" id="JAWQEG010002006">
    <property type="protein sequence ID" value="KAK3875154.1"/>
    <property type="molecule type" value="Genomic_DNA"/>
</dbReference>
<evidence type="ECO:0000313" key="3">
    <source>
        <dbReference type="Proteomes" id="UP001286313"/>
    </source>
</evidence>
<proteinExistence type="predicted"/>
<feature type="compositionally biased region" description="Gly residues" evidence="1">
    <location>
        <begin position="1"/>
        <end position="15"/>
    </location>
</feature>
<feature type="compositionally biased region" description="Basic and acidic residues" evidence="1">
    <location>
        <begin position="20"/>
        <end position="34"/>
    </location>
</feature>
<comment type="caution">
    <text evidence="2">The sequence shown here is derived from an EMBL/GenBank/DDBJ whole genome shotgun (WGS) entry which is preliminary data.</text>
</comment>
<gene>
    <name evidence="2" type="ORF">Pcinc_019971</name>
</gene>
<keyword evidence="3" id="KW-1185">Reference proteome</keyword>
<evidence type="ECO:0000256" key="1">
    <source>
        <dbReference type="SAM" id="MobiDB-lite"/>
    </source>
</evidence>
<name>A0AAE1KJN2_PETCI</name>